<keyword evidence="2 3" id="KW-0560">Oxidoreductase</keyword>
<name>A0A6J4IVY8_9CHLR</name>
<dbReference type="PANTHER" id="PTHR43669:SF3">
    <property type="entry name" value="ALCOHOL DEHYDROGENASE, PUTATIVE (AFU_ORTHOLOGUE AFUA_3G03445)-RELATED"/>
    <property type="match status" value="1"/>
</dbReference>
<reference evidence="3" key="1">
    <citation type="submission" date="2020-02" db="EMBL/GenBank/DDBJ databases">
        <authorList>
            <person name="Meier V. D."/>
        </authorList>
    </citation>
    <scope>NUCLEOTIDE SEQUENCE</scope>
    <source>
        <strain evidence="3">AVDCRST_MAG93</strain>
    </source>
</reference>
<gene>
    <name evidence="3" type="ORF">AVDCRST_MAG93-2184</name>
</gene>
<evidence type="ECO:0000313" key="3">
    <source>
        <dbReference type="EMBL" id="CAA9260996.1"/>
    </source>
</evidence>
<organism evidence="3">
    <name type="scientific">uncultured Chloroflexia bacterium</name>
    <dbReference type="NCBI Taxonomy" id="1672391"/>
    <lineage>
        <taxon>Bacteria</taxon>
        <taxon>Bacillati</taxon>
        <taxon>Chloroflexota</taxon>
        <taxon>Chloroflexia</taxon>
        <taxon>environmental samples</taxon>
    </lineage>
</organism>
<dbReference type="Gene3D" id="3.40.50.720">
    <property type="entry name" value="NAD(P)-binding Rossmann-like Domain"/>
    <property type="match status" value="1"/>
</dbReference>
<proteinExistence type="inferred from homology"/>
<dbReference type="PANTHER" id="PTHR43669">
    <property type="entry name" value="5-KETO-D-GLUCONATE 5-REDUCTASE"/>
    <property type="match status" value="1"/>
</dbReference>
<comment type="similarity">
    <text evidence="1">Belongs to the short-chain dehydrogenases/reductases (SDR) family.</text>
</comment>
<dbReference type="SUPFAM" id="SSF51735">
    <property type="entry name" value="NAD(P)-binding Rossmann-fold domains"/>
    <property type="match status" value="1"/>
</dbReference>
<dbReference type="CDD" id="cd05233">
    <property type="entry name" value="SDR_c"/>
    <property type="match status" value="1"/>
</dbReference>
<protein>
    <submittedName>
        <fullName evidence="3">3-oxoacyl-[acyl-carrier protein] reductase</fullName>
        <ecNumber evidence="3">1.1.1.100</ecNumber>
    </submittedName>
</protein>
<dbReference type="GO" id="GO:0004316">
    <property type="term" value="F:3-oxoacyl-[acyl-carrier-protein] reductase (NADPH) activity"/>
    <property type="evidence" value="ECO:0007669"/>
    <property type="project" value="UniProtKB-EC"/>
</dbReference>
<evidence type="ECO:0000256" key="1">
    <source>
        <dbReference type="ARBA" id="ARBA00006484"/>
    </source>
</evidence>
<dbReference type="PRINTS" id="PR00081">
    <property type="entry name" value="GDHRDH"/>
</dbReference>
<dbReference type="AlphaFoldDB" id="A0A6J4IVY8"/>
<sequence length="262" mass="27034">MLLANKNAVVYGAAGAVGSAVARAFAREGAHVFLAGRTLETLDALAHEIIDAGGMAEAAQVDALDEHALVQHAMSVIETAGSLDITFNAIAGEDVFGTPIVEMKLEDFVPPIASMMTSHFLIAKAVVPHMAKQRSGVIIMITANVARVGTPDLVGSFGTVGAAIEGFTRQLAAEVGSDGIRVVCLRSAGSPDAPGLDQVMHDQARMAGITREELEARWAAGIPLRRLPKLVEIGNVAALIASDYASPLTGTVANATCGAVVD</sequence>
<dbReference type="InterPro" id="IPR036291">
    <property type="entry name" value="NAD(P)-bd_dom_sf"/>
</dbReference>
<dbReference type="EMBL" id="CADCTR010000736">
    <property type="protein sequence ID" value="CAA9260996.1"/>
    <property type="molecule type" value="Genomic_DNA"/>
</dbReference>
<evidence type="ECO:0000256" key="2">
    <source>
        <dbReference type="ARBA" id="ARBA00023002"/>
    </source>
</evidence>
<accession>A0A6J4IVY8</accession>
<dbReference type="InterPro" id="IPR002347">
    <property type="entry name" value="SDR_fam"/>
</dbReference>
<dbReference type="Pfam" id="PF13561">
    <property type="entry name" value="adh_short_C2"/>
    <property type="match status" value="1"/>
</dbReference>
<dbReference type="EC" id="1.1.1.100" evidence="3"/>